<organism evidence="1 2">
    <name type="scientific">Sphingomonas trueperi</name>
    <dbReference type="NCBI Taxonomy" id="53317"/>
    <lineage>
        <taxon>Bacteria</taxon>
        <taxon>Pseudomonadati</taxon>
        <taxon>Pseudomonadota</taxon>
        <taxon>Alphaproteobacteria</taxon>
        <taxon>Sphingomonadales</taxon>
        <taxon>Sphingomonadaceae</taxon>
        <taxon>Sphingomonas</taxon>
    </lineage>
</organism>
<evidence type="ECO:0000313" key="1">
    <source>
        <dbReference type="EMBL" id="NJB97302.1"/>
    </source>
</evidence>
<reference evidence="1 2" key="1">
    <citation type="submission" date="2020-03" db="EMBL/GenBank/DDBJ databases">
        <title>Genomic Encyclopedia of Type Strains, Phase IV (KMG-IV): sequencing the most valuable type-strain genomes for metagenomic binning, comparative biology and taxonomic classification.</title>
        <authorList>
            <person name="Goeker M."/>
        </authorList>
    </citation>
    <scope>NUCLEOTIDE SEQUENCE [LARGE SCALE GENOMIC DNA]</scope>
    <source>
        <strain evidence="1 2">DSM 7225</strain>
    </source>
</reference>
<evidence type="ECO:0000313" key="2">
    <source>
        <dbReference type="Proteomes" id="UP000531251"/>
    </source>
</evidence>
<comment type="caution">
    <text evidence="1">The sequence shown here is derived from an EMBL/GenBank/DDBJ whole genome shotgun (WGS) entry which is preliminary data.</text>
</comment>
<dbReference type="Proteomes" id="UP000531251">
    <property type="component" value="Unassembled WGS sequence"/>
</dbReference>
<proteinExistence type="predicted"/>
<sequence>MRLIARAARVLLVTLLVCAALCSVPLHLVLLLTRAQAARR</sequence>
<protein>
    <submittedName>
        <fullName evidence="1">Uncharacterized protein</fullName>
    </submittedName>
</protein>
<dbReference type="EMBL" id="JAATJB010000004">
    <property type="protein sequence ID" value="NJB97302.1"/>
    <property type="molecule type" value="Genomic_DNA"/>
</dbReference>
<dbReference type="RefSeq" id="WP_277600090.1">
    <property type="nucleotide sequence ID" value="NZ_BAAADY010000013.1"/>
</dbReference>
<dbReference type="AlphaFoldDB" id="A0A7X5XYA9"/>
<gene>
    <name evidence="1" type="ORF">GGR89_001614</name>
</gene>
<accession>A0A7X5XYA9</accession>
<name>A0A7X5XYA9_9SPHN</name>
<keyword evidence="2" id="KW-1185">Reference proteome</keyword>